<reference evidence="1 2" key="1">
    <citation type="submission" date="2019-03" db="EMBL/GenBank/DDBJ databases">
        <title>Single cell metagenomics reveals metabolic interactions within the superorganism composed of flagellate Streblomastix strix and complex community of Bacteroidetes bacteria on its surface.</title>
        <authorList>
            <person name="Treitli S.C."/>
            <person name="Kolisko M."/>
            <person name="Husnik F."/>
            <person name="Keeling P."/>
            <person name="Hampl V."/>
        </authorList>
    </citation>
    <scope>NUCLEOTIDE SEQUENCE [LARGE SCALE GENOMIC DNA]</scope>
    <source>
        <strain evidence="1">ST1C</strain>
    </source>
</reference>
<comment type="caution">
    <text evidence="1">The sequence shown here is derived from an EMBL/GenBank/DDBJ whole genome shotgun (WGS) entry which is preliminary data.</text>
</comment>
<gene>
    <name evidence="1" type="ORF">EZS28_045149</name>
</gene>
<dbReference type="AlphaFoldDB" id="A0A5J4TND3"/>
<dbReference type="Proteomes" id="UP000324800">
    <property type="component" value="Unassembled WGS sequence"/>
</dbReference>
<evidence type="ECO:0000313" key="2">
    <source>
        <dbReference type="Proteomes" id="UP000324800"/>
    </source>
</evidence>
<organism evidence="1 2">
    <name type="scientific">Streblomastix strix</name>
    <dbReference type="NCBI Taxonomy" id="222440"/>
    <lineage>
        <taxon>Eukaryota</taxon>
        <taxon>Metamonada</taxon>
        <taxon>Preaxostyla</taxon>
        <taxon>Oxymonadida</taxon>
        <taxon>Streblomastigidae</taxon>
        <taxon>Streblomastix</taxon>
    </lineage>
</organism>
<proteinExistence type="predicted"/>
<dbReference type="EMBL" id="SNRW01028560">
    <property type="protein sequence ID" value="KAA6359323.1"/>
    <property type="molecule type" value="Genomic_DNA"/>
</dbReference>
<protein>
    <submittedName>
        <fullName evidence="1">Uncharacterized protein</fullName>
    </submittedName>
</protein>
<accession>A0A5J4TND3</accession>
<name>A0A5J4TND3_9EUKA</name>
<evidence type="ECO:0000313" key="1">
    <source>
        <dbReference type="EMBL" id="KAA6359323.1"/>
    </source>
</evidence>
<sequence>MGGKHQEQLSVMFCQTHTEVDIDNRCVRNRMGGDARIDETCGRILCQHGGEWSAMWDLKSSNQREVSAVLMEMRIFRWIQRDQKVLLIWTDNTITKYNVSRWRQQSGNQREPATVQCVITLSNVFLEVQQRDVNQSKPWSGRNFLTEPQRQDLGKYKEYESPNIIISFTWKRGYDSRGSFLTCGLV</sequence>